<comment type="caution">
    <text evidence="1">The sequence shown here is derived from an EMBL/GenBank/DDBJ whole genome shotgun (WGS) entry which is preliminary data.</text>
</comment>
<reference evidence="1" key="2">
    <citation type="submission" date="2023-04" db="EMBL/GenBank/DDBJ databases">
        <authorList>
            <person name="Bruccoleri R.E."/>
            <person name="Oakeley E.J."/>
            <person name="Faust A.-M."/>
            <person name="Dessus-Babus S."/>
            <person name="Altorfer M."/>
            <person name="Burckhardt D."/>
            <person name="Oertli M."/>
            <person name="Naumann U."/>
            <person name="Petersen F."/>
            <person name="Wong J."/>
        </authorList>
    </citation>
    <scope>NUCLEOTIDE SEQUENCE</scope>
    <source>
        <strain evidence="1">GSM-AAB239-AS_SAM_17_03QT</strain>
        <tissue evidence="1">Leaf</tissue>
    </source>
</reference>
<sequence length="72" mass="8012">MQCWRRLESTILTEITLILELHAVNTTGSAALALLIQVIRTSLKLSLAISEISLRSFSYFVLGIQCGQQNSF</sequence>
<evidence type="ECO:0000313" key="1">
    <source>
        <dbReference type="EMBL" id="KAJ6790719.1"/>
    </source>
</evidence>
<dbReference type="Proteomes" id="UP001140949">
    <property type="component" value="Unassembled WGS sequence"/>
</dbReference>
<organism evidence="1 2">
    <name type="scientific">Iris pallida</name>
    <name type="common">Sweet iris</name>
    <dbReference type="NCBI Taxonomy" id="29817"/>
    <lineage>
        <taxon>Eukaryota</taxon>
        <taxon>Viridiplantae</taxon>
        <taxon>Streptophyta</taxon>
        <taxon>Embryophyta</taxon>
        <taxon>Tracheophyta</taxon>
        <taxon>Spermatophyta</taxon>
        <taxon>Magnoliopsida</taxon>
        <taxon>Liliopsida</taxon>
        <taxon>Asparagales</taxon>
        <taxon>Iridaceae</taxon>
        <taxon>Iridoideae</taxon>
        <taxon>Irideae</taxon>
        <taxon>Iris</taxon>
    </lineage>
</organism>
<name>A0AAX6DG64_IRIPA</name>
<keyword evidence="1" id="KW-0689">Ribosomal protein</keyword>
<dbReference type="AlphaFoldDB" id="A0AAX6DG64"/>
<gene>
    <name evidence="1" type="ORF">M6B38_247710</name>
</gene>
<dbReference type="EMBL" id="JANAVB010045020">
    <property type="protein sequence ID" value="KAJ6790719.1"/>
    <property type="molecule type" value="Genomic_DNA"/>
</dbReference>
<evidence type="ECO:0000313" key="2">
    <source>
        <dbReference type="Proteomes" id="UP001140949"/>
    </source>
</evidence>
<keyword evidence="1" id="KW-0687">Ribonucleoprotein</keyword>
<accession>A0AAX6DG64</accession>
<reference evidence="1" key="1">
    <citation type="journal article" date="2023" name="GigaByte">
        <title>Genome assembly of the bearded iris, Iris pallida Lam.</title>
        <authorList>
            <person name="Bruccoleri R.E."/>
            <person name="Oakeley E.J."/>
            <person name="Faust A.M.E."/>
            <person name="Altorfer M."/>
            <person name="Dessus-Babus S."/>
            <person name="Burckhardt D."/>
            <person name="Oertli M."/>
            <person name="Naumann U."/>
            <person name="Petersen F."/>
            <person name="Wong J."/>
        </authorList>
    </citation>
    <scope>NUCLEOTIDE SEQUENCE</scope>
    <source>
        <strain evidence="1">GSM-AAB239-AS_SAM_17_03QT</strain>
    </source>
</reference>
<protein>
    <submittedName>
        <fullName evidence="1">60S ribosomal protein L30</fullName>
    </submittedName>
</protein>
<proteinExistence type="predicted"/>
<keyword evidence="2" id="KW-1185">Reference proteome</keyword>
<dbReference type="GO" id="GO:0005840">
    <property type="term" value="C:ribosome"/>
    <property type="evidence" value="ECO:0007669"/>
    <property type="project" value="UniProtKB-KW"/>
</dbReference>